<feature type="region of interest" description="Disordered" evidence="1">
    <location>
        <begin position="1207"/>
        <end position="1228"/>
    </location>
</feature>
<feature type="compositionally biased region" description="Polar residues" evidence="1">
    <location>
        <begin position="17"/>
        <end position="33"/>
    </location>
</feature>
<feature type="region of interest" description="Disordered" evidence="1">
    <location>
        <begin position="300"/>
        <end position="338"/>
    </location>
</feature>
<feature type="compositionally biased region" description="Polar residues" evidence="1">
    <location>
        <begin position="1037"/>
        <end position="1048"/>
    </location>
</feature>
<feature type="compositionally biased region" description="Basic residues" evidence="1">
    <location>
        <begin position="827"/>
        <end position="849"/>
    </location>
</feature>
<feature type="compositionally biased region" description="Polar residues" evidence="1">
    <location>
        <begin position="1001"/>
        <end position="1011"/>
    </location>
</feature>
<feature type="region of interest" description="Disordered" evidence="1">
    <location>
        <begin position="1244"/>
        <end position="1263"/>
    </location>
</feature>
<feature type="region of interest" description="Disordered" evidence="1">
    <location>
        <begin position="1271"/>
        <end position="1294"/>
    </location>
</feature>
<dbReference type="EMBL" id="CAVLEF010000008">
    <property type="protein sequence ID" value="CAK1546818.1"/>
    <property type="molecule type" value="Genomic_DNA"/>
</dbReference>
<feature type="region of interest" description="Disordered" evidence="1">
    <location>
        <begin position="640"/>
        <end position="668"/>
    </location>
</feature>
<evidence type="ECO:0000313" key="2">
    <source>
        <dbReference type="EMBL" id="CAK1546818.1"/>
    </source>
</evidence>
<proteinExistence type="predicted"/>
<dbReference type="Proteomes" id="UP001497472">
    <property type="component" value="Unassembled WGS sequence"/>
</dbReference>
<sequence>MEYDTSQPAPPGVISPSPLNKESSTPKTTSSFVPTILPTTKGVENAKKRLRAFSIQKKAPLTPVMAPKPTGSGNTMVLIGKLSGVKVTPKREEEQDAKIPKLPKPPKPGAVRKALQGSYNELQKQTLAEIEDMKRKMELVDLGIPLGLICPSSTSDKAMPTKSMPPIKSFIDPAKVDEIIREAKKAKLEGKEFKFDYHKLLPGYDNPFQRKKDDKDKEEKHRDKKYNRRRGDFRDKRDKHSKRYSDHKKHDKNRDHDKEKSRDKGGEHKVELTHTEKPEGDVKETDVAFGDYLVCDSWSLDNDEKTSTSSPKYDDKTDSQCSVVPEVRASKEPSELLKDSMNKKNEIIKSITTEKPKPIKLQPVIDSFKYEIDDNDEEVLDIFDAKTDLNKFATVKAKKLTLYDSPDHKSIDLDDSSKDLSLDGINDDTFLESVINEIKVGEISDEESQDKGLVEYEMSPSKGPANESISQSVTPELAHQTARKNIDYSDGYRSNESGYKTSDTVESGYKSGAEFRLSIEKDLDDALNASKMPQATMDSLETWTFVLKICQPLLFRHDKNKCYKETRASPKLWYTTNPKCCPCVKDRSVVYEELEMCKMNLVDRVYGCDQISDESFPKCRDWYPQSSACLVETGKVQLSSEWEADDSQQSIREESRRAETPKREELALDREYQRFMEAVWPEVNETQKESPRSTTPVQENRKKRKENSIQREEEKRAKKMKLSSEGWSQESEVEEDDRSKKVKSDKGKARKRKHSTSASSSHSDSEEDSKRKKRALKKKAMKKVKSKSAKRRRMGKKLLKKLKEKQKKNKKLKKDLSDDDTESDKSKKSKKKKVEKAKKRDKKKKKAKKASSTDTSSSSSSDSEIERKRSKKKKDKSKKRTKSSSESQNEELFDVTILNNIKTEKTTDDEGQKLMDFSPRRQKPREIINVKELQNDFVGNTHIKEEINETREESNKVETAPEIVEESLSPEPEHSKKEVALKKSAEDTRKPVEAVKPPLDDNSQCSSQESIYSAKHEDLQSNDALGPSYEKDESHLRPSSQNSNYSFKDVMSANQSLYKEPGSSADCDKFENYEPAEYEVYEHLAMAYQSDVAKQPTSPSPGAVSRIETVVRARSCGEIKCDWRAGHSPTETTPHRPSRWGLKPGEVNIVLTGGEVYRQSPQPVYRIQNLANRNDTSTPISYDEAYLDTYGASDRLQYGDCFAAEFKPTPSEPAPTTAAPKEDRVSSLDDRINQALRGSVLGDVTKELEGDNDQDAVDRGHLPREARAAAKRVRFADGYTPGQDSDTEPPPNKKRFRVRRLGCAWPCPASHPDHVSLWDALPPPPPPPGSPPPRRKLISRIHTVSDPLVGLAPTAFMPPEPPPGLIALH</sequence>
<comment type="caution">
    <text evidence="2">The sequence shown here is derived from an EMBL/GenBank/DDBJ whole genome shotgun (WGS) entry which is preliminary data.</text>
</comment>
<protein>
    <submittedName>
        <fullName evidence="2">Uncharacterized protein</fullName>
    </submittedName>
</protein>
<feature type="compositionally biased region" description="Basic and acidic residues" evidence="1">
    <location>
        <begin position="942"/>
        <end position="956"/>
    </location>
</feature>
<evidence type="ECO:0000256" key="1">
    <source>
        <dbReference type="SAM" id="MobiDB-lite"/>
    </source>
</evidence>
<organism evidence="2 3">
    <name type="scientific">Leptosia nina</name>
    <dbReference type="NCBI Taxonomy" id="320188"/>
    <lineage>
        <taxon>Eukaryota</taxon>
        <taxon>Metazoa</taxon>
        <taxon>Ecdysozoa</taxon>
        <taxon>Arthropoda</taxon>
        <taxon>Hexapoda</taxon>
        <taxon>Insecta</taxon>
        <taxon>Pterygota</taxon>
        <taxon>Neoptera</taxon>
        <taxon>Endopterygota</taxon>
        <taxon>Lepidoptera</taxon>
        <taxon>Glossata</taxon>
        <taxon>Ditrysia</taxon>
        <taxon>Papilionoidea</taxon>
        <taxon>Pieridae</taxon>
        <taxon>Pierinae</taxon>
        <taxon>Leptosia</taxon>
    </lineage>
</organism>
<feature type="compositionally biased region" description="Polar residues" evidence="1">
    <location>
        <begin position="492"/>
        <end position="505"/>
    </location>
</feature>
<feature type="region of interest" description="Disordered" evidence="1">
    <location>
        <begin position="457"/>
        <end position="506"/>
    </location>
</feature>
<feature type="compositionally biased region" description="Basic and acidic residues" evidence="1">
    <location>
        <begin position="89"/>
        <end position="99"/>
    </location>
</feature>
<feature type="compositionally biased region" description="Basic and acidic residues" evidence="1">
    <location>
        <begin position="302"/>
        <end position="318"/>
    </location>
</feature>
<feature type="compositionally biased region" description="Basic and acidic residues" evidence="1">
    <location>
        <begin position="229"/>
        <end position="238"/>
    </location>
</feature>
<feature type="region of interest" description="Disordered" evidence="1">
    <location>
        <begin position="206"/>
        <end position="284"/>
    </location>
</feature>
<feature type="compositionally biased region" description="Low complexity" evidence="1">
    <location>
        <begin position="850"/>
        <end position="862"/>
    </location>
</feature>
<feature type="compositionally biased region" description="Basic and acidic residues" evidence="1">
    <location>
        <begin position="737"/>
        <end position="747"/>
    </location>
</feature>
<accession>A0AAV1JBW2</accession>
<feature type="compositionally biased region" description="Basic residues" evidence="1">
    <location>
        <begin position="868"/>
        <end position="882"/>
    </location>
</feature>
<feature type="compositionally biased region" description="Basic and acidic residues" evidence="1">
    <location>
        <begin position="651"/>
        <end position="668"/>
    </location>
</feature>
<feature type="compositionally biased region" description="Basic residues" evidence="1">
    <location>
        <begin position="771"/>
        <end position="813"/>
    </location>
</feature>
<feature type="region of interest" description="Disordered" evidence="1">
    <location>
        <begin position="682"/>
        <end position="1048"/>
    </location>
</feature>
<feature type="compositionally biased region" description="Basic and acidic residues" evidence="1">
    <location>
        <begin position="328"/>
        <end position="338"/>
    </location>
</feature>
<feature type="compositionally biased region" description="Basic and acidic residues" evidence="1">
    <location>
        <begin position="252"/>
        <end position="284"/>
    </location>
</feature>
<feature type="region of interest" description="Disordered" evidence="1">
    <location>
        <begin position="1"/>
        <end position="36"/>
    </location>
</feature>
<evidence type="ECO:0000313" key="3">
    <source>
        <dbReference type="Proteomes" id="UP001497472"/>
    </source>
</evidence>
<feature type="compositionally biased region" description="Basic and acidic residues" evidence="1">
    <location>
        <begin position="208"/>
        <end position="221"/>
    </location>
</feature>
<reference evidence="2 3" key="1">
    <citation type="submission" date="2023-11" db="EMBL/GenBank/DDBJ databases">
        <authorList>
            <person name="Okamura Y."/>
        </authorList>
    </citation>
    <scope>NUCLEOTIDE SEQUENCE [LARGE SCALE GENOMIC DNA]</scope>
</reference>
<feature type="compositionally biased region" description="Basic residues" evidence="1">
    <location>
        <begin position="239"/>
        <end position="251"/>
    </location>
</feature>
<feature type="region of interest" description="Disordered" evidence="1">
    <location>
        <begin position="87"/>
        <end position="109"/>
    </location>
</feature>
<keyword evidence="3" id="KW-1185">Reference proteome</keyword>
<gene>
    <name evidence="2" type="ORF">LNINA_LOCUS6337</name>
</gene>
<feature type="compositionally biased region" description="Basic and acidic residues" evidence="1">
    <location>
        <begin position="902"/>
        <end position="913"/>
    </location>
</feature>
<feature type="compositionally biased region" description="Basic and acidic residues" evidence="1">
    <location>
        <begin position="971"/>
        <end position="993"/>
    </location>
</feature>
<feature type="compositionally biased region" description="Basic and acidic residues" evidence="1">
    <location>
        <begin position="706"/>
        <end position="716"/>
    </location>
</feature>
<name>A0AAV1JBW2_9NEOP</name>